<evidence type="ECO:0000313" key="1">
    <source>
        <dbReference type="EMBL" id="MDX8130460.1"/>
    </source>
</evidence>
<name>A0ABU4ULU3_9GAMM</name>
<dbReference type="Proteomes" id="UP001284537">
    <property type="component" value="Unassembled WGS sequence"/>
</dbReference>
<sequence length="112" mass="11962">MPKPRTRTEKLSSGTAESFGCTLPGYKDIHKVLGGTLQAPVRTSARLVGTYAGLGCADAPLGGNHERVLRAARILGHWSAPGLSTRLFDGTVPPTPARMNSTENYRIGVRMD</sequence>
<dbReference type="RefSeq" id="WP_319963270.1">
    <property type="nucleotide sequence ID" value="NZ_JAXARY010000051.1"/>
</dbReference>
<reference evidence="1 2" key="1">
    <citation type="submission" date="2023-11" db="EMBL/GenBank/DDBJ databases">
        <authorList>
            <person name="Ouyang M.-Y."/>
        </authorList>
    </citation>
    <scope>NUCLEOTIDE SEQUENCE [LARGE SCALE GENOMIC DNA]</scope>
    <source>
        <strain evidence="1 2">OY6</strain>
    </source>
</reference>
<dbReference type="EMBL" id="JAXARY010000051">
    <property type="protein sequence ID" value="MDX8130460.1"/>
    <property type="molecule type" value="Genomic_DNA"/>
</dbReference>
<organism evidence="1 2">
    <name type="scientific">Methylomonas defluvii</name>
    <dbReference type="NCBI Taxonomy" id="3045149"/>
    <lineage>
        <taxon>Bacteria</taxon>
        <taxon>Pseudomonadati</taxon>
        <taxon>Pseudomonadota</taxon>
        <taxon>Gammaproteobacteria</taxon>
        <taxon>Methylococcales</taxon>
        <taxon>Methylococcaceae</taxon>
        <taxon>Methylomonas</taxon>
    </lineage>
</organism>
<gene>
    <name evidence="1" type="ORF">QLH52_24460</name>
</gene>
<protein>
    <submittedName>
        <fullName evidence="1">Uncharacterized protein</fullName>
    </submittedName>
</protein>
<keyword evidence="2" id="KW-1185">Reference proteome</keyword>
<evidence type="ECO:0000313" key="2">
    <source>
        <dbReference type="Proteomes" id="UP001284537"/>
    </source>
</evidence>
<comment type="caution">
    <text evidence="1">The sequence shown here is derived from an EMBL/GenBank/DDBJ whole genome shotgun (WGS) entry which is preliminary data.</text>
</comment>
<accession>A0ABU4ULU3</accession>
<proteinExistence type="predicted"/>